<feature type="compositionally biased region" description="Polar residues" evidence="1">
    <location>
        <begin position="236"/>
        <end position="248"/>
    </location>
</feature>
<dbReference type="SUPFAM" id="SSF56219">
    <property type="entry name" value="DNase I-like"/>
    <property type="match status" value="1"/>
</dbReference>
<evidence type="ECO:0000256" key="1">
    <source>
        <dbReference type="SAM" id="MobiDB-lite"/>
    </source>
</evidence>
<evidence type="ECO:0008006" key="4">
    <source>
        <dbReference type="Google" id="ProtNLM"/>
    </source>
</evidence>
<keyword evidence="3" id="KW-1185">Reference proteome</keyword>
<dbReference type="InterPro" id="IPR036691">
    <property type="entry name" value="Endo/exonu/phosph_ase_sf"/>
</dbReference>
<protein>
    <recommendedName>
        <fullName evidence="4">Endonuclease/exonuclease/phosphatase domain-containing protein</fullName>
    </recommendedName>
</protein>
<reference evidence="2" key="1">
    <citation type="submission" date="2022-11" db="EMBL/GenBank/DDBJ databases">
        <authorList>
            <person name="Hyden B.L."/>
            <person name="Feng K."/>
            <person name="Yates T."/>
            <person name="Jawdy S."/>
            <person name="Smart L.B."/>
            <person name="Muchero W."/>
        </authorList>
    </citation>
    <scope>NUCLEOTIDE SEQUENCE</scope>
    <source>
        <tissue evidence="2">Shoot tip</tissue>
    </source>
</reference>
<dbReference type="PANTHER" id="PTHR33710:SF77">
    <property type="entry name" value="DNASE I-LIKE SUPERFAMILY PROTEIN"/>
    <property type="match status" value="1"/>
</dbReference>
<name>A0A9Q0UH20_SALVM</name>
<organism evidence="2 3">
    <name type="scientific">Salix viminalis</name>
    <name type="common">Common osier</name>
    <name type="synonym">Basket willow</name>
    <dbReference type="NCBI Taxonomy" id="40686"/>
    <lineage>
        <taxon>Eukaryota</taxon>
        <taxon>Viridiplantae</taxon>
        <taxon>Streptophyta</taxon>
        <taxon>Embryophyta</taxon>
        <taxon>Tracheophyta</taxon>
        <taxon>Spermatophyta</taxon>
        <taxon>Magnoliopsida</taxon>
        <taxon>eudicotyledons</taxon>
        <taxon>Gunneridae</taxon>
        <taxon>Pentapetalae</taxon>
        <taxon>rosids</taxon>
        <taxon>fabids</taxon>
        <taxon>Malpighiales</taxon>
        <taxon>Salicaceae</taxon>
        <taxon>Saliceae</taxon>
        <taxon>Salix</taxon>
    </lineage>
</organism>
<evidence type="ECO:0000313" key="2">
    <source>
        <dbReference type="EMBL" id="KAJ6729712.1"/>
    </source>
</evidence>
<reference evidence="2" key="2">
    <citation type="journal article" date="2023" name="Int. J. Mol. Sci.">
        <title>De Novo Assembly and Annotation of 11 Diverse Shrub Willow (Salix) Genomes Reveals Novel Gene Organization in Sex-Linked Regions.</title>
        <authorList>
            <person name="Hyden B."/>
            <person name="Feng K."/>
            <person name="Yates T.B."/>
            <person name="Jawdy S."/>
            <person name="Cereghino C."/>
            <person name="Smart L.B."/>
            <person name="Muchero W."/>
        </authorList>
    </citation>
    <scope>NUCLEOTIDE SEQUENCE [LARGE SCALE GENOMIC DNA]</scope>
    <source>
        <tissue evidence="2">Shoot tip</tissue>
    </source>
</reference>
<dbReference type="AlphaFoldDB" id="A0A9Q0UH20"/>
<sequence length="255" mass="29095">MVTTIGAWNIRGLNSPNKKKMIQQWVNKNNLNIFGILEPRILPANMAATEEGLGLHNWHFISNIHHSRLCRIMVGWNPAKVMVSTVHMDNQWSANNTSIPWTMMGDFNAIMDLIQLPVQGLHFTWHNNQIGDATILRKLDWAFGNQNFIMKWPLSTATFQTRVASDHSPIIVSLLPSPPHQKSKFRFLNLWTRQEGYEEMVQAAWNSEAYGNPISRLTMKLRTLKGVLSNFHRTHSTNISDRGSSQTGERAMPAL</sequence>
<proteinExistence type="predicted"/>
<comment type="caution">
    <text evidence="2">The sequence shown here is derived from an EMBL/GenBank/DDBJ whole genome shotgun (WGS) entry which is preliminary data.</text>
</comment>
<dbReference type="Proteomes" id="UP001151529">
    <property type="component" value="Chromosome 2"/>
</dbReference>
<dbReference type="OrthoDB" id="851867at2759"/>
<gene>
    <name evidence="2" type="ORF">OIU85_020603</name>
</gene>
<dbReference type="EMBL" id="JAPFFL010000004">
    <property type="protein sequence ID" value="KAJ6729712.1"/>
    <property type="molecule type" value="Genomic_DNA"/>
</dbReference>
<accession>A0A9Q0UH20</accession>
<dbReference type="Gene3D" id="3.60.10.10">
    <property type="entry name" value="Endonuclease/exonuclease/phosphatase"/>
    <property type="match status" value="1"/>
</dbReference>
<feature type="region of interest" description="Disordered" evidence="1">
    <location>
        <begin position="235"/>
        <end position="255"/>
    </location>
</feature>
<dbReference type="PANTHER" id="PTHR33710">
    <property type="entry name" value="BNAC02G09200D PROTEIN"/>
    <property type="match status" value="1"/>
</dbReference>
<evidence type="ECO:0000313" key="3">
    <source>
        <dbReference type="Proteomes" id="UP001151529"/>
    </source>
</evidence>